<evidence type="ECO:0000313" key="1">
    <source>
        <dbReference type="EMBL" id="SVE57409.1"/>
    </source>
</evidence>
<proteinExistence type="predicted"/>
<name>A0A383ELB0_9ZZZZ</name>
<sequence>MRLRIRKTLEVTPPRIEDDDVRRIVENGVLVTDDPEPLDLKKIQREEEEFWGESWDEVEEI</sequence>
<gene>
    <name evidence="1" type="ORF">METZ01_LOCUS510263</name>
</gene>
<dbReference type="AlphaFoldDB" id="A0A383ELB0"/>
<protein>
    <submittedName>
        <fullName evidence="1">Uncharacterized protein</fullName>
    </submittedName>
</protein>
<organism evidence="1">
    <name type="scientific">marine metagenome</name>
    <dbReference type="NCBI Taxonomy" id="408172"/>
    <lineage>
        <taxon>unclassified sequences</taxon>
        <taxon>metagenomes</taxon>
        <taxon>ecological metagenomes</taxon>
    </lineage>
</organism>
<reference evidence="1" key="1">
    <citation type="submission" date="2018-05" db="EMBL/GenBank/DDBJ databases">
        <authorList>
            <person name="Lanie J.A."/>
            <person name="Ng W.-L."/>
            <person name="Kazmierczak K.M."/>
            <person name="Andrzejewski T.M."/>
            <person name="Davidsen T.M."/>
            <person name="Wayne K.J."/>
            <person name="Tettelin H."/>
            <person name="Glass J.I."/>
            <person name="Rusch D."/>
            <person name="Podicherti R."/>
            <person name="Tsui H.-C.T."/>
            <person name="Winkler M.E."/>
        </authorList>
    </citation>
    <scope>NUCLEOTIDE SEQUENCE</scope>
</reference>
<accession>A0A383ELB0</accession>
<dbReference type="EMBL" id="UINC01226783">
    <property type="protein sequence ID" value="SVE57409.1"/>
    <property type="molecule type" value="Genomic_DNA"/>
</dbReference>